<dbReference type="EMBL" id="CP045121">
    <property type="protein sequence ID" value="QIN77886.1"/>
    <property type="molecule type" value="Genomic_DNA"/>
</dbReference>
<dbReference type="KEGG" id="rmar:GBA65_04420"/>
<organism evidence="2 3">
    <name type="scientific">Rubrobacter marinus</name>
    <dbReference type="NCBI Taxonomy" id="2653852"/>
    <lineage>
        <taxon>Bacteria</taxon>
        <taxon>Bacillati</taxon>
        <taxon>Actinomycetota</taxon>
        <taxon>Rubrobacteria</taxon>
        <taxon>Rubrobacterales</taxon>
        <taxon>Rubrobacteraceae</taxon>
        <taxon>Rubrobacter</taxon>
    </lineage>
</organism>
<dbReference type="RefSeq" id="WP_166395566.1">
    <property type="nucleotide sequence ID" value="NZ_CP045121.1"/>
</dbReference>
<evidence type="ECO:0008006" key="4">
    <source>
        <dbReference type="Google" id="ProtNLM"/>
    </source>
</evidence>
<evidence type="ECO:0000313" key="2">
    <source>
        <dbReference type="EMBL" id="QIN77886.1"/>
    </source>
</evidence>
<proteinExistence type="predicted"/>
<dbReference type="InterPro" id="IPR036188">
    <property type="entry name" value="FAD/NAD-bd_sf"/>
</dbReference>
<keyword evidence="3" id="KW-1185">Reference proteome</keyword>
<sequence length="432" mass="48201">MTPIASGGTGIAAAPRPARPARERGSPVALPAALDRPVRDDYEFVILGAGCSGLSLCHYLLEEGVDAPILILDRKTSFEDDRTWCFWDVEPTPFTHLARGEWSSWSFASEAGSVTQTTSRYPYKYLAGRDFYEHVLDRLAGSPNVTVRLGEGVGGYAEESGGVGVETSAGRVLARRVFDGRGLPPGSAAFEEARRRSVWVPQEFLGRRIRTRRDVFDPGRCTLMDFSVDQSRGLRFAYVLPTGEREALVENVYLSETGTSRQGHRSEIGAYLEGSYGLGPGEYEVMGEERGYIPMTDHRFPRRLGERVHSIGMLGGETRPSTGYAFLRIQRYCRELARAVSAGFEEPPARVHPRRLDLLDGIFLRFVRERPKECPEVYRRMFAGVPPDALVRFLTERSTPLDEARLVRALPKRPFLALAVEALLENARGRRT</sequence>
<dbReference type="Gene3D" id="3.50.50.60">
    <property type="entry name" value="FAD/NAD(P)-binding domain"/>
    <property type="match status" value="1"/>
</dbReference>
<dbReference type="Proteomes" id="UP000502706">
    <property type="component" value="Chromosome"/>
</dbReference>
<name>A0A6G8PUS1_9ACTN</name>
<feature type="region of interest" description="Disordered" evidence="1">
    <location>
        <begin position="1"/>
        <end position="26"/>
    </location>
</feature>
<gene>
    <name evidence="2" type="ORF">GBA65_04420</name>
</gene>
<dbReference type="SUPFAM" id="SSF51905">
    <property type="entry name" value="FAD/NAD(P)-binding domain"/>
    <property type="match status" value="1"/>
</dbReference>
<reference evidence="2 3" key="1">
    <citation type="submission" date="2019-10" db="EMBL/GenBank/DDBJ databases">
        <title>Rubrobacter sp nov SCSIO 52915 isolated from a deep-sea sediment in the South China Sea.</title>
        <authorList>
            <person name="Chen R.W."/>
        </authorList>
    </citation>
    <scope>NUCLEOTIDE SEQUENCE [LARGE SCALE GENOMIC DNA]</scope>
    <source>
        <strain evidence="2 3">SCSIO 52915</strain>
    </source>
</reference>
<dbReference type="Pfam" id="PF05834">
    <property type="entry name" value="Lycopene_cycl"/>
    <property type="match status" value="1"/>
</dbReference>
<evidence type="ECO:0000313" key="3">
    <source>
        <dbReference type="Proteomes" id="UP000502706"/>
    </source>
</evidence>
<accession>A0A6G8PUS1</accession>
<dbReference type="AlphaFoldDB" id="A0A6G8PUS1"/>
<evidence type="ECO:0000256" key="1">
    <source>
        <dbReference type="SAM" id="MobiDB-lite"/>
    </source>
</evidence>
<protein>
    <recommendedName>
        <fullName evidence="4">Lycopene cyclase</fullName>
    </recommendedName>
</protein>